<accession>A0A0A9XVP9</accession>
<reference evidence="5" key="3">
    <citation type="journal article" date="2016" name="Gigascience">
        <title>De novo construction of an expanded transcriptome assembly for the western tarnished plant bug, Lygus hesperus.</title>
        <authorList>
            <person name="Tassone E.E."/>
            <person name="Geib S.M."/>
            <person name="Hall B."/>
            <person name="Fabrick J.A."/>
            <person name="Brent C.S."/>
            <person name="Hull J.J."/>
        </authorList>
    </citation>
    <scope>NUCLEOTIDE SEQUENCE</scope>
</reference>
<organism evidence="4">
    <name type="scientific">Lygus hesperus</name>
    <name type="common">Western plant bug</name>
    <dbReference type="NCBI Taxonomy" id="30085"/>
    <lineage>
        <taxon>Eukaryota</taxon>
        <taxon>Metazoa</taxon>
        <taxon>Ecdysozoa</taxon>
        <taxon>Arthropoda</taxon>
        <taxon>Hexapoda</taxon>
        <taxon>Insecta</taxon>
        <taxon>Pterygota</taxon>
        <taxon>Neoptera</taxon>
        <taxon>Paraneoptera</taxon>
        <taxon>Hemiptera</taxon>
        <taxon>Heteroptera</taxon>
        <taxon>Panheteroptera</taxon>
        <taxon>Cimicomorpha</taxon>
        <taxon>Miridae</taxon>
        <taxon>Mirini</taxon>
        <taxon>Lygus</taxon>
    </lineage>
</organism>
<feature type="compositionally biased region" description="Polar residues" evidence="2">
    <location>
        <begin position="1"/>
        <end position="26"/>
    </location>
</feature>
<feature type="region of interest" description="Disordered" evidence="2">
    <location>
        <begin position="1"/>
        <end position="60"/>
    </location>
</feature>
<name>A0A0A9XVP9_LYGHE</name>
<dbReference type="Pfam" id="PF09229">
    <property type="entry name" value="Aha1_N"/>
    <property type="match status" value="1"/>
</dbReference>
<dbReference type="EMBL" id="GDHC01009387">
    <property type="protein sequence ID" value="JAQ09242.1"/>
    <property type="molecule type" value="Transcribed_RNA"/>
</dbReference>
<dbReference type="InterPro" id="IPR036338">
    <property type="entry name" value="Aha1"/>
</dbReference>
<dbReference type="Gene3D" id="3.15.10.20">
    <property type="entry name" value="Activator of Hsp90 ATPase Aha1, N-terminal domain"/>
    <property type="match status" value="1"/>
</dbReference>
<dbReference type="GO" id="GO:0001671">
    <property type="term" value="F:ATPase activator activity"/>
    <property type="evidence" value="ECO:0007669"/>
    <property type="project" value="InterPro"/>
</dbReference>
<feature type="domain" description="Activator of Hsp90 ATPase AHSA1-like N-terminal" evidence="3">
    <location>
        <begin position="128"/>
        <end position="263"/>
    </location>
</feature>
<dbReference type="SMART" id="SM01000">
    <property type="entry name" value="Aha1_N"/>
    <property type="match status" value="1"/>
</dbReference>
<evidence type="ECO:0000259" key="3">
    <source>
        <dbReference type="SMART" id="SM01000"/>
    </source>
</evidence>
<comment type="similarity">
    <text evidence="1">Belongs to the AHA1 family.</text>
</comment>
<sequence>MTSTPADDTSIQPNTGSSTALPTSNGDGDVKLDTNGTNSTTSQTDTGNGAENEAKVAHDEEVEMYSIPKDENGTVMKTKSKYYHFQSTPAHLAEQYKPKPVSAEEAKKLAQVPTKGVSVWNAAGTWEELSVNDFALDRMKTLYTNTVVDETVDDKHVKISIKSCKSVKGEASIVFIRGKRKCSFDMKVELEWEGTVNDDSVEGTVMLPDIDMTNVDGFDIVVKSTKSDTMHDVAKKLLRQRLPAIFYERTGEFVQELLAYNHQ</sequence>
<evidence type="ECO:0000256" key="1">
    <source>
        <dbReference type="ARBA" id="ARBA00006817"/>
    </source>
</evidence>
<dbReference type="GO" id="GO:0051087">
    <property type="term" value="F:protein-folding chaperone binding"/>
    <property type="evidence" value="ECO:0007669"/>
    <property type="project" value="InterPro"/>
</dbReference>
<proteinExistence type="inferred from homology"/>
<reference evidence="4" key="1">
    <citation type="journal article" date="2014" name="PLoS ONE">
        <title>Transcriptome-Based Identification of ABC Transporters in the Western Tarnished Plant Bug Lygus hesperus.</title>
        <authorList>
            <person name="Hull J.J."/>
            <person name="Chaney K."/>
            <person name="Geib S.M."/>
            <person name="Fabrick J.A."/>
            <person name="Brent C.S."/>
            <person name="Walsh D."/>
            <person name="Lavine L.C."/>
        </authorList>
    </citation>
    <scope>NUCLEOTIDE SEQUENCE</scope>
</reference>
<dbReference type="PANTHER" id="PTHR13009">
    <property type="entry name" value="HEAT SHOCK PROTEIN 90 HSP90 CO-CHAPERONE AHA-1"/>
    <property type="match status" value="1"/>
</dbReference>
<dbReference type="InterPro" id="IPR015310">
    <property type="entry name" value="AHSA1-like_N"/>
</dbReference>
<dbReference type="EMBL" id="GBHO01022254">
    <property type="protein sequence ID" value="JAG21350.1"/>
    <property type="molecule type" value="Transcribed_RNA"/>
</dbReference>
<protein>
    <recommendedName>
        <fullName evidence="3">Activator of Hsp90 ATPase AHSA1-like N-terminal domain-containing protein</fullName>
    </recommendedName>
</protein>
<dbReference type="SUPFAM" id="SSF103111">
    <property type="entry name" value="Activator of Hsp90 ATPase, Aha1"/>
    <property type="match status" value="1"/>
</dbReference>
<evidence type="ECO:0000256" key="2">
    <source>
        <dbReference type="SAM" id="MobiDB-lite"/>
    </source>
</evidence>
<reference evidence="4" key="2">
    <citation type="submission" date="2014-07" db="EMBL/GenBank/DDBJ databases">
        <authorList>
            <person name="Hull J."/>
        </authorList>
    </citation>
    <scope>NUCLEOTIDE SEQUENCE</scope>
</reference>
<gene>
    <name evidence="4" type="ORF">CM83_100602</name>
    <name evidence="5" type="ORF">g.59721</name>
</gene>
<evidence type="ECO:0000313" key="4">
    <source>
        <dbReference type="EMBL" id="JAG21350.1"/>
    </source>
</evidence>
<evidence type="ECO:0000313" key="5">
    <source>
        <dbReference type="EMBL" id="JAQ09242.1"/>
    </source>
</evidence>
<feature type="compositionally biased region" description="Polar residues" evidence="2">
    <location>
        <begin position="34"/>
        <end position="49"/>
    </location>
</feature>
<dbReference type="AlphaFoldDB" id="A0A0A9XVP9"/>